<evidence type="ECO:0000313" key="3">
    <source>
        <dbReference type="Proteomes" id="UP000598217"/>
    </source>
</evidence>
<feature type="transmembrane region" description="Helical" evidence="1">
    <location>
        <begin position="56"/>
        <end position="77"/>
    </location>
</feature>
<evidence type="ECO:0000256" key="1">
    <source>
        <dbReference type="SAM" id="Phobius"/>
    </source>
</evidence>
<keyword evidence="1" id="KW-0472">Membrane</keyword>
<organism evidence="2 3">
    <name type="scientific">Nocardiopsis terrae</name>
    <dbReference type="NCBI Taxonomy" id="372655"/>
    <lineage>
        <taxon>Bacteria</taxon>
        <taxon>Bacillati</taxon>
        <taxon>Actinomycetota</taxon>
        <taxon>Actinomycetes</taxon>
        <taxon>Streptosporangiales</taxon>
        <taxon>Nocardiopsidaceae</taxon>
        <taxon>Nocardiopsis</taxon>
    </lineage>
</organism>
<protein>
    <recommendedName>
        <fullName evidence="4">TIGR04086 family membrane protein</fullName>
    </recommendedName>
</protein>
<evidence type="ECO:0008006" key="4">
    <source>
        <dbReference type="Google" id="ProtNLM"/>
    </source>
</evidence>
<dbReference type="Proteomes" id="UP000598217">
    <property type="component" value="Unassembled WGS sequence"/>
</dbReference>
<feature type="transmembrane region" description="Helical" evidence="1">
    <location>
        <begin position="89"/>
        <end position="108"/>
    </location>
</feature>
<keyword evidence="1" id="KW-1133">Transmembrane helix</keyword>
<proteinExistence type="predicted"/>
<evidence type="ECO:0000313" key="2">
    <source>
        <dbReference type="EMBL" id="MBE1456443.1"/>
    </source>
</evidence>
<dbReference type="RefSeq" id="WP_229826100.1">
    <property type="nucleotide sequence ID" value="NZ_BMXJ01000002.1"/>
</dbReference>
<accession>A0ABR9HBQ4</accession>
<feature type="transmembrane region" description="Helical" evidence="1">
    <location>
        <begin position="21"/>
        <end position="50"/>
    </location>
</feature>
<dbReference type="EMBL" id="JADBDY010000001">
    <property type="protein sequence ID" value="MBE1456443.1"/>
    <property type="molecule type" value="Genomic_DNA"/>
</dbReference>
<sequence length="159" mass="16477">MTTPETAQTPQSRPRPFVSSAVTVLSFAVLFVAGLTVGVLSGFGVGWLAHFWNLGAAVKAGSVVAVLAFLVLLYAVCRLAGWGSRRQSGALGFAVGYVTALLGMLGYLPGGDIVFSAKLVNYLFLFGSMAALAAGVVRSVVLPARPAPAPQPDRAQDRP</sequence>
<reference evidence="2 3" key="1">
    <citation type="submission" date="2020-10" db="EMBL/GenBank/DDBJ databases">
        <title>Sequencing the genomes of 1000 actinobacteria strains.</title>
        <authorList>
            <person name="Klenk H.-P."/>
        </authorList>
    </citation>
    <scope>NUCLEOTIDE SEQUENCE [LARGE SCALE GENOMIC DNA]</scope>
    <source>
        <strain evidence="2 3">DSM 45157</strain>
    </source>
</reference>
<keyword evidence="3" id="KW-1185">Reference proteome</keyword>
<keyword evidence="1" id="KW-0812">Transmembrane</keyword>
<name>A0ABR9HBQ4_9ACTN</name>
<feature type="transmembrane region" description="Helical" evidence="1">
    <location>
        <begin position="120"/>
        <end position="141"/>
    </location>
</feature>
<gene>
    <name evidence="2" type="ORF">H4W79_000657</name>
</gene>
<comment type="caution">
    <text evidence="2">The sequence shown here is derived from an EMBL/GenBank/DDBJ whole genome shotgun (WGS) entry which is preliminary data.</text>
</comment>